<comment type="caution">
    <text evidence="1">The sequence shown here is derived from an EMBL/GenBank/DDBJ whole genome shotgun (WGS) entry which is preliminary data.</text>
</comment>
<proteinExistence type="predicted"/>
<evidence type="ECO:0000313" key="1">
    <source>
        <dbReference type="EMBL" id="HAT1683354.1"/>
    </source>
</evidence>
<sequence>MMKKVMLPADTEQYAALVKNEIAELRMKMGGACITLNYRTAMLNGHPVLVMDFFSGRGRLCTLRYDLPACTTQQRSRRISLILTLIRRELEETGQYAA</sequence>
<organism evidence="1 2">
    <name type="scientific">Klebsiella oxytoca</name>
    <dbReference type="NCBI Taxonomy" id="571"/>
    <lineage>
        <taxon>Bacteria</taxon>
        <taxon>Pseudomonadati</taxon>
        <taxon>Pseudomonadota</taxon>
        <taxon>Gammaproteobacteria</taxon>
        <taxon>Enterobacterales</taxon>
        <taxon>Enterobacteriaceae</taxon>
        <taxon>Klebsiella/Raoultella group</taxon>
        <taxon>Klebsiella</taxon>
    </lineage>
</organism>
<accession>A0AAN5LBJ2</accession>
<dbReference type="AlphaFoldDB" id="A0AAN5LBJ2"/>
<dbReference type="EMBL" id="DACSEO010000060">
    <property type="protein sequence ID" value="HAT1683354.1"/>
    <property type="molecule type" value="Genomic_DNA"/>
</dbReference>
<protein>
    <submittedName>
        <fullName evidence="1">Uncharacterized protein</fullName>
    </submittedName>
</protein>
<reference evidence="1" key="1">
    <citation type="journal article" date="2018" name="Genome Biol.">
        <title>SKESA: strategic k-mer extension for scrupulous assemblies.</title>
        <authorList>
            <person name="Souvorov A."/>
            <person name="Agarwala R."/>
            <person name="Lipman D.J."/>
        </authorList>
    </citation>
    <scope>NUCLEOTIDE SEQUENCE</scope>
    <source>
        <strain evidence="1">R404</strain>
    </source>
</reference>
<evidence type="ECO:0000313" key="2">
    <source>
        <dbReference type="Proteomes" id="UP000856143"/>
    </source>
</evidence>
<name>A0AAN5LBJ2_KLEOX</name>
<reference evidence="1" key="2">
    <citation type="submission" date="2020-11" db="EMBL/GenBank/DDBJ databases">
        <authorList>
            <consortium name="NCBI Pathogen Detection Project"/>
        </authorList>
    </citation>
    <scope>NUCLEOTIDE SEQUENCE</scope>
    <source>
        <strain evidence="1">R404</strain>
    </source>
</reference>
<dbReference type="Proteomes" id="UP000856143">
    <property type="component" value="Unassembled WGS sequence"/>
</dbReference>
<gene>
    <name evidence="1" type="ORF">I8Y21_004092</name>
</gene>